<protein>
    <submittedName>
        <fullName evidence="4">Gpi transamidase component gpi16</fullName>
    </submittedName>
</protein>
<dbReference type="VEuPathDB" id="FungiDB:F503_00701"/>
<dbReference type="HOGENOM" id="CLU_021459_2_1_1"/>
<dbReference type="GO" id="GO:0016255">
    <property type="term" value="P:attachment of GPI anchor to protein"/>
    <property type="evidence" value="ECO:0007669"/>
    <property type="project" value="EnsemblFungi"/>
</dbReference>
<dbReference type="PANTHER" id="PTHR12959:SF11">
    <property type="entry name" value="GPI TRANSAMIDASE COMPONENT PIG-T"/>
    <property type="match status" value="1"/>
</dbReference>
<dbReference type="Pfam" id="PF04113">
    <property type="entry name" value="Gpi16"/>
    <property type="match status" value="1"/>
</dbReference>
<dbReference type="OrthoDB" id="331263at2759"/>
<accession>S3C8A0</accession>
<keyword evidence="2" id="KW-0472">Membrane</keyword>
<feature type="compositionally biased region" description="Basic and acidic residues" evidence="1">
    <location>
        <begin position="603"/>
        <end position="613"/>
    </location>
</feature>
<dbReference type="AlphaFoldDB" id="S3C8A0"/>
<dbReference type="STRING" id="1262450.S3C8A0"/>
<proteinExistence type="predicted"/>
<evidence type="ECO:0000313" key="4">
    <source>
        <dbReference type="EMBL" id="EPE02433.1"/>
    </source>
</evidence>
<dbReference type="PANTHER" id="PTHR12959">
    <property type="entry name" value="GPI TRANSAMIDASE COMPONENT PIG-T-RELATED"/>
    <property type="match status" value="1"/>
</dbReference>
<gene>
    <name evidence="4" type="ORF">F503_00701</name>
</gene>
<keyword evidence="3" id="KW-0732">Signal</keyword>
<dbReference type="eggNOG" id="KOG2407">
    <property type="taxonomic scope" value="Eukaryota"/>
</dbReference>
<feature type="compositionally biased region" description="Polar residues" evidence="1">
    <location>
        <begin position="624"/>
        <end position="635"/>
    </location>
</feature>
<dbReference type="GO" id="GO:0042765">
    <property type="term" value="C:GPI-anchor transamidase complex"/>
    <property type="evidence" value="ECO:0007669"/>
    <property type="project" value="EnsemblFungi"/>
</dbReference>
<sequence>MRLLPQAPSWAVLLTTLISTTLAADYHENLVLRPLPLSALLASFNFRSNTSIAEFEAHNFRFFPRSLGQILQYADTRELHLRFSLGRWDAEAWGARPWSGTREGGTGVELWAWLDADSDAEADEKWLTLTNALSGLFCASLNFIDGTRTTRPVMSFQPEGDFTSSSANATTTQLLYGTLPREVVCTENLTPFLKLLPCKGKTGIASLLDGHKLFDASWQSMAIDVRPICEPDGGACVLQIEQTIDMVLDIERSKRPRDNPIPRPLPGHELKCDPSKPYHAHDHTCFPANYSSANEDWSLAQIFGKSMRGTCTLADPATPPVCLEVPNTRSVLLSEGVREEKHADGRSRCFFFGQDDSFEVMLPAENVKSQDTTDNEALVLTPETPLLYAERSVTGHGAERGGMQTILTNPSADTAVEFVYMESLPWFMRIYLHTLEARVDGTGRTSDPQNKDLIQQVYYRPALDRERGTQLEVRMRIPPGTTVFLTYDFEKSILRYTEYPPDANRGFDVAAAVITILNGDVRPNLRTTTLLLSLPTPDFSMPYNVIIFTSTAIALAFGGMFNIIVRRFVAADEGATVSLKGLVVKVLGRLKNAATKRAPASKAELEAESKPDLKPQISPASIPEATSTGADTSHD</sequence>
<keyword evidence="5" id="KW-1185">Reference proteome</keyword>
<keyword evidence="2" id="KW-1133">Transmembrane helix</keyword>
<feature type="transmembrane region" description="Helical" evidence="2">
    <location>
        <begin position="543"/>
        <end position="565"/>
    </location>
</feature>
<name>S3C8A0_OPHP1</name>
<evidence type="ECO:0000256" key="2">
    <source>
        <dbReference type="SAM" id="Phobius"/>
    </source>
</evidence>
<keyword evidence="2" id="KW-0812">Transmembrane</keyword>
<evidence type="ECO:0000313" key="5">
    <source>
        <dbReference type="Proteomes" id="UP000016923"/>
    </source>
</evidence>
<organism evidence="4 5">
    <name type="scientific">Ophiostoma piceae (strain UAMH 11346)</name>
    <name type="common">Sap stain fungus</name>
    <dbReference type="NCBI Taxonomy" id="1262450"/>
    <lineage>
        <taxon>Eukaryota</taxon>
        <taxon>Fungi</taxon>
        <taxon>Dikarya</taxon>
        <taxon>Ascomycota</taxon>
        <taxon>Pezizomycotina</taxon>
        <taxon>Sordariomycetes</taxon>
        <taxon>Sordariomycetidae</taxon>
        <taxon>Ophiostomatales</taxon>
        <taxon>Ophiostomataceae</taxon>
        <taxon>Ophiostoma</taxon>
    </lineage>
</organism>
<feature type="chain" id="PRO_5004507105" evidence="3">
    <location>
        <begin position="24"/>
        <end position="635"/>
    </location>
</feature>
<evidence type="ECO:0000256" key="1">
    <source>
        <dbReference type="SAM" id="MobiDB-lite"/>
    </source>
</evidence>
<dbReference type="InterPro" id="IPR007245">
    <property type="entry name" value="PIG-T"/>
</dbReference>
<dbReference type="EMBL" id="KE148179">
    <property type="protein sequence ID" value="EPE02433.1"/>
    <property type="molecule type" value="Genomic_DNA"/>
</dbReference>
<dbReference type="OMA" id="NHGHYIG"/>
<feature type="region of interest" description="Disordered" evidence="1">
    <location>
        <begin position="594"/>
        <end position="635"/>
    </location>
</feature>
<reference evidence="4 5" key="1">
    <citation type="journal article" date="2013" name="BMC Genomics">
        <title>The genome and transcriptome of the pine saprophyte Ophiostoma piceae, and a comparison with the bark beetle-associated pine pathogen Grosmannia clavigera.</title>
        <authorList>
            <person name="Haridas S."/>
            <person name="Wang Y."/>
            <person name="Lim L."/>
            <person name="Massoumi Alamouti S."/>
            <person name="Jackman S."/>
            <person name="Docking R."/>
            <person name="Robertson G."/>
            <person name="Birol I."/>
            <person name="Bohlmann J."/>
            <person name="Breuil C."/>
        </authorList>
    </citation>
    <scope>NUCLEOTIDE SEQUENCE [LARGE SCALE GENOMIC DNA]</scope>
    <source>
        <strain evidence="4 5">UAMH 11346</strain>
    </source>
</reference>
<evidence type="ECO:0000256" key="3">
    <source>
        <dbReference type="SAM" id="SignalP"/>
    </source>
</evidence>
<feature type="signal peptide" evidence="3">
    <location>
        <begin position="1"/>
        <end position="23"/>
    </location>
</feature>
<dbReference type="Proteomes" id="UP000016923">
    <property type="component" value="Unassembled WGS sequence"/>
</dbReference>